<keyword evidence="2" id="KW-1185">Reference proteome</keyword>
<reference evidence="1 2" key="1">
    <citation type="journal article" date="2021" name="Elife">
        <title>Chloroplast acquisition without the gene transfer in kleptoplastic sea slugs, Plakobranchus ocellatus.</title>
        <authorList>
            <person name="Maeda T."/>
            <person name="Takahashi S."/>
            <person name="Yoshida T."/>
            <person name="Shimamura S."/>
            <person name="Takaki Y."/>
            <person name="Nagai Y."/>
            <person name="Toyoda A."/>
            <person name="Suzuki Y."/>
            <person name="Arimoto A."/>
            <person name="Ishii H."/>
            <person name="Satoh N."/>
            <person name="Nishiyama T."/>
            <person name="Hasebe M."/>
            <person name="Maruyama T."/>
            <person name="Minagawa J."/>
            <person name="Obokata J."/>
            <person name="Shigenobu S."/>
        </authorList>
    </citation>
    <scope>NUCLEOTIDE SEQUENCE [LARGE SCALE GENOMIC DNA]</scope>
</reference>
<dbReference type="Proteomes" id="UP000735302">
    <property type="component" value="Unassembled WGS sequence"/>
</dbReference>
<comment type="caution">
    <text evidence="1">The sequence shown here is derived from an EMBL/GenBank/DDBJ whole genome shotgun (WGS) entry which is preliminary data.</text>
</comment>
<evidence type="ECO:0000313" key="2">
    <source>
        <dbReference type="Proteomes" id="UP000735302"/>
    </source>
</evidence>
<dbReference type="EMBL" id="BLXT01005065">
    <property type="protein sequence ID" value="GFO19459.1"/>
    <property type="molecule type" value="Genomic_DNA"/>
</dbReference>
<name>A0AAV4BH93_9GAST</name>
<sequence length="114" mass="13037">MRQDFGRHESDQALLAGKTVDNLISFKFGEVRVPEDAVIGIGDRGRGFRSRQEQQSVVVKRKSGYLHNTQLNYTVFSPDLIIPPTDVFSGIENDRYISKIYFVGRHREDSVFDT</sequence>
<accession>A0AAV4BH93</accession>
<organism evidence="1 2">
    <name type="scientific">Plakobranchus ocellatus</name>
    <dbReference type="NCBI Taxonomy" id="259542"/>
    <lineage>
        <taxon>Eukaryota</taxon>
        <taxon>Metazoa</taxon>
        <taxon>Spiralia</taxon>
        <taxon>Lophotrochozoa</taxon>
        <taxon>Mollusca</taxon>
        <taxon>Gastropoda</taxon>
        <taxon>Heterobranchia</taxon>
        <taxon>Euthyneura</taxon>
        <taxon>Panpulmonata</taxon>
        <taxon>Sacoglossa</taxon>
        <taxon>Placobranchoidea</taxon>
        <taxon>Plakobranchidae</taxon>
        <taxon>Plakobranchus</taxon>
    </lineage>
</organism>
<protein>
    <submittedName>
        <fullName evidence="1">Uncharacterized protein</fullName>
    </submittedName>
</protein>
<proteinExistence type="predicted"/>
<dbReference type="AlphaFoldDB" id="A0AAV4BH93"/>
<gene>
    <name evidence="1" type="ORF">PoB_004596400</name>
</gene>
<evidence type="ECO:0000313" key="1">
    <source>
        <dbReference type="EMBL" id="GFO19459.1"/>
    </source>
</evidence>